<name>J9DHC7_EDHAE</name>
<dbReference type="EMBL" id="AFBI03000096">
    <property type="protein sequence ID" value="EJW02005.1"/>
    <property type="molecule type" value="Genomic_DNA"/>
</dbReference>
<reference evidence="1 2" key="1">
    <citation type="submission" date="2011-08" db="EMBL/GenBank/DDBJ databases">
        <authorList>
            <person name="Liu Z.J."/>
            <person name="Shi F.L."/>
            <person name="Lu J.Q."/>
            <person name="Li M."/>
            <person name="Wang Z.L."/>
        </authorList>
    </citation>
    <scope>NUCLEOTIDE SEQUENCE [LARGE SCALE GENOMIC DNA]</scope>
    <source>
        <strain evidence="1 2">USNM 41457</strain>
    </source>
</reference>
<comment type="caution">
    <text evidence="1">The sequence shown here is derived from an EMBL/GenBank/DDBJ whole genome shotgun (WGS) entry which is preliminary data.</text>
</comment>
<dbReference type="InParanoid" id="J9DHC7"/>
<keyword evidence="2" id="KW-1185">Reference proteome</keyword>
<evidence type="ECO:0000313" key="1">
    <source>
        <dbReference type="EMBL" id="EJW02005.1"/>
    </source>
</evidence>
<reference evidence="2" key="2">
    <citation type="submission" date="2015-07" db="EMBL/GenBank/DDBJ databases">
        <title>Contrasting host-pathogen interactions and genome evolution in two generalist and specialist microsporidian pathogens of mosquitoes.</title>
        <authorList>
            <consortium name="The Broad Institute Genomics Platform"/>
            <consortium name="The Broad Institute Genome Sequencing Center for Infectious Disease"/>
            <person name="Cuomo C.A."/>
            <person name="Sanscrainte N.D."/>
            <person name="Goldberg J.M."/>
            <person name="Heiman D."/>
            <person name="Young S."/>
            <person name="Zeng Q."/>
            <person name="Becnel J.J."/>
            <person name="Birren B.W."/>
        </authorList>
    </citation>
    <scope>NUCLEOTIDE SEQUENCE [LARGE SCALE GENOMIC DNA]</scope>
    <source>
        <strain evidence="2">USNM 41457</strain>
    </source>
</reference>
<protein>
    <submittedName>
        <fullName evidence="1">Uncharacterized protein</fullName>
    </submittedName>
</protein>
<dbReference type="VEuPathDB" id="MicrosporidiaDB:EDEG_03547"/>
<proteinExistence type="predicted"/>
<organism evidence="1 2">
    <name type="scientific">Edhazardia aedis (strain USNM 41457)</name>
    <name type="common">Microsporidian parasite</name>
    <dbReference type="NCBI Taxonomy" id="1003232"/>
    <lineage>
        <taxon>Eukaryota</taxon>
        <taxon>Fungi</taxon>
        <taxon>Fungi incertae sedis</taxon>
        <taxon>Microsporidia</taxon>
        <taxon>Edhazardia</taxon>
    </lineage>
</organism>
<evidence type="ECO:0000313" key="2">
    <source>
        <dbReference type="Proteomes" id="UP000003163"/>
    </source>
</evidence>
<sequence>MKNCLLAFKHFFDDILVKFLRLINFLSFFMSRSTQTKQIDKISVEQKTNVAIEKHIAMDQVSVIFEKFRKKQINNTKNQNETYSTCNSVVKNANSSHHTPKNEKSKTFQAAQTCVCTDSRITDEGSQFTNTIDTVFLQKIRRYLEYDQNEWFLVHIIDDLYNELSKISDDYEEFILKGKLFKKLLQTSVIAELLNNEKSFASLKSESDDAMFFYNSCINSKLVYKRKNNLENKNLYKSNNCNLRSANTVEKNKKIKSTFYECNLDFIQNFNMIFKLFWRKFFYNLKESTIESDFQKQNNEFFQKNMDLALDSNTEKYEFENIFYLKLTGIPYYCDKRAHFRYKHMYKKRYQGFISARKYLKKYFNRDYRYLANEIQYEKMYRYDEKENLKLTKYGEEKLNKILRLANELVKKTISLRTFRNQQDIYDLINNFDSFSTKTSINTYKYDDTIVNANIAIVLHIWDFGFIKNKDLDADNKIHVDDIGIFVGLCSEN</sequence>
<dbReference type="Proteomes" id="UP000003163">
    <property type="component" value="Unassembled WGS sequence"/>
</dbReference>
<dbReference type="HOGENOM" id="CLU_553234_0_0_1"/>
<accession>J9DHC7</accession>
<gene>
    <name evidence="1" type="ORF">EDEG_03547</name>
</gene>
<dbReference type="AlphaFoldDB" id="J9DHC7"/>